<dbReference type="AlphaFoldDB" id="A0A1Q8WNQ7"/>
<dbReference type="EMBL" id="MSKS01000025">
    <property type="protein sequence ID" value="OLO69077.1"/>
    <property type="molecule type" value="Genomic_DNA"/>
</dbReference>
<comment type="caution">
    <text evidence="2">The sequence shown here is derived from an EMBL/GenBank/DDBJ whole genome shotgun (WGS) entry which is preliminary data.</text>
</comment>
<dbReference type="Proteomes" id="UP000185963">
    <property type="component" value="Unassembled WGS sequence"/>
</dbReference>
<gene>
    <name evidence="2" type="ORF">BKH20_07855</name>
</gene>
<sequence>MMRHTTHATKPSPMPTPMPSMPRHRTGSAASRAARALVAALLVSLPLSGCGSSTPKPAATTSSAGVSVTPLSADQVESERKHFSSVYVRDLHTRYGTVSAENSLPESDDGSLPSGVVTSDKSGSTDDEPKTKTLQWAMRLNHPIFRTRDLGDGDRDSTTQTQTYDLLKQESSGVGVVSPDGQHISLILQPHRTAQDDDFSAQRTYVVVLSAETGTLEGSVEVSGLILGRVLTNDSLAIQTAQNYYPGAEGQGVISVYPLSNLAGKPSTISSDHWLIGASRDSLILSPYSPTTGNDRSTRFRPFTVTQMGTDGTVRRTITGVNRVYPGGWLQRFSDPAAAATLAASTAGKDDDQTRAAWDALPTQIVDLNSGSTHDLTGGRAESVGVPTGPGLLISHEAADGNGNPQQFWLSADDDGHPHTENLEQFTSK</sequence>
<feature type="region of interest" description="Disordered" evidence="1">
    <location>
        <begin position="398"/>
        <end position="429"/>
    </location>
</feature>
<evidence type="ECO:0000256" key="1">
    <source>
        <dbReference type="SAM" id="MobiDB-lite"/>
    </source>
</evidence>
<name>A0A1Q8WNQ7_9ACTO</name>
<accession>A0A1Q8WNQ7</accession>
<dbReference type="OrthoDB" id="3255526at2"/>
<proteinExistence type="predicted"/>
<feature type="region of interest" description="Disordered" evidence="1">
    <location>
        <begin position="100"/>
        <end position="130"/>
    </location>
</feature>
<feature type="region of interest" description="Disordered" evidence="1">
    <location>
        <begin position="1"/>
        <end position="29"/>
    </location>
</feature>
<evidence type="ECO:0000313" key="3">
    <source>
        <dbReference type="Proteomes" id="UP000185963"/>
    </source>
</evidence>
<protein>
    <submittedName>
        <fullName evidence="2">Uncharacterized protein</fullName>
    </submittedName>
</protein>
<evidence type="ECO:0000313" key="2">
    <source>
        <dbReference type="EMBL" id="OLO69077.1"/>
    </source>
</evidence>
<reference evidence="2 3" key="1">
    <citation type="submission" date="2016-12" db="EMBL/GenBank/DDBJ databases">
        <title>Genomic comparison of strains in the 'Actinomyces naeslundii' group.</title>
        <authorList>
            <person name="Mughal S.R."/>
            <person name="Do T."/>
            <person name="Gilbert S.C."/>
            <person name="Witherden E.A."/>
            <person name="Didelot X."/>
            <person name="Beighton D."/>
        </authorList>
    </citation>
    <scope>NUCLEOTIDE SEQUENCE [LARGE SCALE GENOMIC DNA]</scope>
    <source>
        <strain evidence="2 3">WE8B-23</strain>
    </source>
</reference>
<organism evidence="2 3">
    <name type="scientific">Actinomyces oris</name>
    <dbReference type="NCBI Taxonomy" id="544580"/>
    <lineage>
        <taxon>Bacteria</taxon>
        <taxon>Bacillati</taxon>
        <taxon>Actinomycetota</taxon>
        <taxon>Actinomycetes</taxon>
        <taxon>Actinomycetales</taxon>
        <taxon>Actinomycetaceae</taxon>
        <taxon>Actinomyces</taxon>
    </lineage>
</organism>